<evidence type="ECO:0000259" key="5">
    <source>
        <dbReference type="Pfam" id="PF03976"/>
    </source>
</evidence>
<dbReference type="PANTHER" id="PTHR34383">
    <property type="entry name" value="POLYPHOSPHATE:AMP PHOSPHOTRANSFERASE-RELATED"/>
    <property type="match status" value="1"/>
</dbReference>
<dbReference type="Gene3D" id="3.40.50.300">
    <property type="entry name" value="P-loop containing nucleotide triphosphate hydrolases"/>
    <property type="match status" value="1"/>
</dbReference>
<dbReference type="Pfam" id="PF03976">
    <property type="entry name" value="PPK2"/>
    <property type="match status" value="1"/>
</dbReference>
<reference evidence="7" key="1">
    <citation type="journal article" date="2019" name="Int. J. Syst. Evol. Microbiol.">
        <title>The Global Catalogue of Microorganisms (GCM) 10K type strain sequencing project: providing services to taxonomists for standard genome sequencing and annotation.</title>
        <authorList>
            <consortium name="The Broad Institute Genomics Platform"/>
            <consortium name="The Broad Institute Genome Sequencing Center for Infectious Disease"/>
            <person name="Wu L."/>
            <person name="Ma J."/>
        </authorList>
    </citation>
    <scope>NUCLEOTIDE SEQUENCE [LARGE SCALE GENOMIC DNA]</scope>
    <source>
        <strain evidence="7">CGMCC 4.1467</strain>
    </source>
</reference>
<comment type="caution">
    <text evidence="6">The sequence shown here is derived from an EMBL/GenBank/DDBJ whole genome shotgun (WGS) entry which is preliminary data.</text>
</comment>
<accession>A0ABW2L6Z3</accession>
<dbReference type="PIRSF" id="PIRSF028756">
    <property type="entry name" value="PPK2_prd"/>
    <property type="match status" value="1"/>
</dbReference>
<feature type="region of interest" description="Disordered" evidence="4">
    <location>
        <begin position="275"/>
        <end position="298"/>
    </location>
</feature>
<dbReference type="EMBL" id="JBHTBS010000004">
    <property type="protein sequence ID" value="MFC7337330.1"/>
    <property type="molecule type" value="Genomic_DNA"/>
</dbReference>
<evidence type="ECO:0000256" key="1">
    <source>
        <dbReference type="ARBA" id="ARBA00009924"/>
    </source>
</evidence>
<protein>
    <submittedName>
        <fullName evidence="6">PPK2 family polyphosphate kinase</fullName>
    </submittedName>
</protein>
<dbReference type="InterPro" id="IPR016898">
    <property type="entry name" value="Polyphosphate_phosphotransfera"/>
</dbReference>
<dbReference type="NCBIfam" id="TIGR03709">
    <property type="entry name" value="PPK2_rel_1"/>
    <property type="match status" value="1"/>
</dbReference>
<feature type="domain" description="Polyphosphate kinase-2-related" evidence="5">
    <location>
        <begin position="39"/>
        <end position="271"/>
    </location>
</feature>
<gene>
    <name evidence="6" type="ORF">ACFQY0_09100</name>
</gene>
<keyword evidence="3 6" id="KW-0418">Kinase</keyword>
<organism evidence="6 7">
    <name type="scientific">Haloferula chungangensis</name>
    <dbReference type="NCBI Taxonomy" id="1048331"/>
    <lineage>
        <taxon>Bacteria</taxon>
        <taxon>Pseudomonadati</taxon>
        <taxon>Verrucomicrobiota</taxon>
        <taxon>Verrucomicrobiia</taxon>
        <taxon>Verrucomicrobiales</taxon>
        <taxon>Verrucomicrobiaceae</taxon>
        <taxon>Haloferula</taxon>
    </lineage>
</organism>
<name>A0ABW2L6Z3_9BACT</name>
<comment type="similarity">
    <text evidence="1">Belongs to the polyphosphate kinase 2 (PPK2) family. Class I subfamily.</text>
</comment>
<feature type="region of interest" description="Disordered" evidence="4">
    <location>
        <begin position="1"/>
        <end position="41"/>
    </location>
</feature>
<evidence type="ECO:0000313" key="7">
    <source>
        <dbReference type="Proteomes" id="UP001596472"/>
    </source>
</evidence>
<keyword evidence="2" id="KW-0808">Transferase</keyword>
<dbReference type="SUPFAM" id="SSF52540">
    <property type="entry name" value="P-loop containing nucleoside triphosphate hydrolases"/>
    <property type="match status" value="1"/>
</dbReference>
<feature type="compositionally biased region" description="Basic and acidic residues" evidence="4">
    <location>
        <begin position="1"/>
        <end position="31"/>
    </location>
</feature>
<dbReference type="InterPro" id="IPR027417">
    <property type="entry name" value="P-loop_NTPase"/>
</dbReference>
<dbReference type="RefSeq" id="WP_379711521.1">
    <property type="nucleotide sequence ID" value="NZ_JBHTBS010000004.1"/>
</dbReference>
<evidence type="ECO:0000256" key="4">
    <source>
        <dbReference type="SAM" id="MobiDB-lite"/>
    </source>
</evidence>
<dbReference type="InterPro" id="IPR022488">
    <property type="entry name" value="PPK2-related"/>
</dbReference>
<evidence type="ECO:0000256" key="3">
    <source>
        <dbReference type="ARBA" id="ARBA00022777"/>
    </source>
</evidence>
<keyword evidence="7" id="KW-1185">Reference proteome</keyword>
<dbReference type="PANTHER" id="PTHR34383:SF3">
    <property type="entry name" value="POLYPHOSPHATE:AMP PHOSPHOTRANSFERASE"/>
    <property type="match status" value="1"/>
</dbReference>
<feature type="compositionally biased region" description="Basic and acidic residues" evidence="4">
    <location>
        <begin position="280"/>
        <end position="298"/>
    </location>
</feature>
<dbReference type="Proteomes" id="UP001596472">
    <property type="component" value="Unassembled WGS sequence"/>
</dbReference>
<dbReference type="InterPro" id="IPR022300">
    <property type="entry name" value="PPK2-rel_1"/>
</dbReference>
<sequence>MGKENKQHAFKEGAFKVEPGKKFRLADRDPGDTGGLKGKQAGRKALGDDISALAGAQELLWANGTRSVLIIFQALDAAGKDGSIKHVMSGVNPQGVDVTSFKAPNSEELKHHFLWRPMQHLPARGRIAIFNRSYYEEVLVVRVHPEFLDAQVIPSRLKGKPLEKLWKARFEEIHRFEQHLADNDITVIKFFLNVSKDEQRERFLDRLNEPGKLWKFSGADLKERGYWDEYQKVYEEMLTATSSEAAPWYVIPADHKWYARAAIADIIAQRIGELGLEPPKPSEEQEAKREEWRKALEE</sequence>
<proteinExistence type="inferred from homology"/>
<evidence type="ECO:0000313" key="6">
    <source>
        <dbReference type="EMBL" id="MFC7337330.1"/>
    </source>
</evidence>
<dbReference type="GO" id="GO:0016301">
    <property type="term" value="F:kinase activity"/>
    <property type="evidence" value="ECO:0007669"/>
    <property type="project" value="UniProtKB-KW"/>
</dbReference>
<evidence type="ECO:0000256" key="2">
    <source>
        <dbReference type="ARBA" id="ARBA00022679"/>
    </source>
</evidence>